<dbReference type="InterPro" id="IPR058625">
    <property type="entry name" value="MdtA-like_BSH"/>
</dbReference>
<dbReference type="Pfam" id="PF25917">
    <property type="entry name" value="BSH_RND"/>
    <property type="match status" value="1"/>
</dbReference>
<keyword evidence="3" id="KW-0812">Transmembrane</keyword>
<evidence type="ECO:0000256" key="1">
    <source>
        <dbReference type="ARBA" id="ARBA00004167"/>
    </source>
</evidence>
<organism evidence="9 10">
    <name type="scientific">Paracoccus broussonetiae</name>
    <dbReference type="NCBI Taxonomy" id="3075834"/>
    <lineage>
        <taxon>Bacteria</taxon>
        <taxon>Pseudomonadati</taxon>
        <taxon>Pseudomonadota</taxon>
        <taxon>Alphaproteobacteria</taxon>
        <taxon>Rhodobacterales</taxon>
        <taxon>Paracoccaceae</taxon>
        <taxon>Paracoccus</taxon>
    </lineage>
</organism>
<dbReference type="InterPro" id="IPR050393">
    <property type="entry name" value="MFP_Efflux_Pump"/>
</dbReference>
<dbReference type="Pfam" id="PF25963">
    <property type="entry name" value="Beta-barrel_AAEA"/>
    <property type="match status" value="1"/>
</dbReference>
<comment type="caution">
    <text evidence="9">The sequence shown here is derived from an EMBL/GenBank/DDBJ whole genome shotgun (WGS) entry which is preliminary data.</text>
</comment>
<dbReference type="InterPro" id="IPR058624">
    <property type="entry name" value="MdtA-like_HH"/>
</dbReference>
<dbReference type="InterPro" id="IPR006143">
    <property type="entry name" value="RND_pump_MFP"/>
</dbReference>
<dbReference type="Pfam" id="PF25876">
    <property type="entry name" value="HH_MFP_RND"/>
    <property type="match status" value="1"/>
</dbReference>
<dbReference type="InterPro" id="IPR058634">
    <property type="entry name" value="AaeA-lik-b-barrel"/>
</dbReference>
<keyword evidence="5" id="KW-0472">Membrane</keyword>
<evidence type="ECO:0000256" key="2">
    <source>
        <dbReference type="ARBA" id="ARBA00009477"/>
    </source>
</evidence>
<dbReference type="Proteomes" id="UP001251085">
    <property type="component" value="Unassembled WGS sequence"/>
</dbReference>
<protein>
    <submittedName>
        <fullName evidence="9">HlyD family secretion protein</fullName>
    </submittedName>
</protein>
<feature type="domain" description="Multidrug resistance protein MdtA-like barrel-sandwich hybrid" evidence="7">
    <location>
        <begin position="47"/>
        <end position="183"/>
    </location>
</feature>
<comment type="subcellular location">
    <subcellularLocation>
        <location evidence="1">Membrane</location>
        <topology evidence="1">Single-pass membrane protein</topology>
    </subcellularLocation>
</comment>
<reference evidence="10" key="1">
    <citation type="submission" date="2023-07" db="EMBL/GenBank/DDBJ databases">
        <title>Characterization of two Paracoccaceae strains isolated from Phycosphere and proposal of Xinfangfangia lacusdiani sp. nov.</title>
        <authorList>
            <person name="Deng Y."/>
            <person name="Zhang Y.Q."/>
        </authorList>
    </citation>
    <scope>NUCLEOTIDE SEQUENCE [LARGE SCALE GENOMIC DNA]</scope>
    <source>
        <strain evidence="10">CPCC 101403</strain>
    </source>
</reference>
<evidence type="ECO:0000313" key="9">
    <source>
        <dbReference type="EMBL" id="MDT1064534.1"/>
    </source>
</evidence>
<gene>
    <name evidence="9" type="ORF">RM190_21925</name>
</gene>
<name>A0ABU3EJU9_9RHOB</name>
<evidence type="ECO:0000259" key="8">
    <source>
        <dbReference type="Pfam" id="PF25963"/>
    </source>
</evidence>
<keyword evidence="10" id="KW-1185">Reference proteome</keyword>
<dbReference type="PANTHER" id="PTHR30367">
    <property type="entry name" value="P-HYDROXYBENZOIC ACID EFFLUX PUMP SUBUNIT AAEA-RELATED"/>
    <property type="match status" value="1"/>
</dbReference>
<evidence type="ECO:0000256" key="4">
    <source>
        <dbReference type="ARBA" id="ARBA00022989"/>
    </source>
</evidence>
<dbReference type="SUPFAM" id="SSF111369">
    <property type="entry name" value="HlyD-like secretion proteins"/>
    <property type="match status" value="1"/>
</dbReference>
<dbReference type="Gene3D" id="2.40.30.170">
    <property type="match status" value="1"/>
</dbReference>
<evidence type="ECO:0000259" key="6">
    <source>
        <dbReference type="Pfam" id="PF25876"/>
    </source>
</evidence>
<comment type="similarity">
    <text evidence="2">Belongs to the membrane fusion protein (MFP) (TC 8.A.1) family.</text>
</comment>
<keyword evidence="4" id="KW-1133">Transmembrane helix</keyword>
<proteinExistence type="inferred from homology"/>
<dbReference type="NCBIfam" id="TIGR01730">
    <property type="entry name" value="RND_mfp"/>
    <property type="match status" value="1"/>
</dbReference>
<feature type="domain" description="p-hydroxybenzoic acid efflux pump subunit AaeA-like beta-barrel" evidence="8">
    <location>
        <begin position="192"/>
        <end position="286"/>
    </location>
</feature>
<feature type="domain" description="Multidrug resistance protein MdtA-like alpha-helical hairpin" evidence="6">
    <location>
        <begin position="88"/>
        <end position="154"/>
    </location>
</feature>
<accession>A0ABU3EJU9</accession>
<dbReference type="RefSeq" id="WP_311761619.1">
    <property type="nucleotide sequence ID" value="NZ_JAVRQI010000025.1"/>
</dbReference>
<evidence type="ECO:0000256" key="3">
    <source>
        <dbReference type="ARBA" id="ARBA00022692"/>
    </source>
</evidence>
<dbReference type="EMBL" id="JAVRQI010000025">
    <property type="protein sequence ID" value="MDT1064534.1"/>
    <property type="molecule type" value="Genomic_DNA"/>
</dbReference>
<evidence type="ECO:0000259" key="7">
    <source>
        <dbReference type="Pfam" id="PF25917"/>
    </source>
</evidence>
<evidence type="ECO:0000313" key="10">
    <source>
        <dbReference type="Proteomes" id="UP001251085"/>
    </source>
</evidence>
<dbReference type="Gene3D" id="1.10.287.470">
    <property type="entry name" value="Helix hairpin bin"/>
    <property type="match status" value="1"/>
</dbReference>
<evidence type="ECO:0000256" key="5">
    <source>
        <dbReference type="ARBA" id="ARBA00023136"/>
    </source>
</evidence>
<sequence length="290" mass="30768">MTAVTRNFGKLLLTLAMVVCAAVLGWNLWSYYMLAPWTRDGHVRADIVGVAPDVSGLVTEVLVKDNEVVTKGQPLFRVDPARYGIAVETAEAGLAASQAAMDFAKANADRREHLAKSSVASVETLQQARATYLEAEAAFQQAKATLDLAKLNLDRSTVTASVSGKLTNFTLQPGAYASAGARVASLIAAGTIRVSGYFEETKLTRIHVGDHARVTLMKGGEVLTGTVLNIAGGIADQQRSEAAGQLPNVAPTFTWVRLAQRVPVDIELDGDKADHLIVGSSATVEILPVK</sequence>
<dbReference type="PANTHER" id="PTHR30367:SF12">
    <property type="entry name" value="P-HYDROXYBENZOIC ACID EFFLUX PUMP SUBUNIT AAEA"/>
    <property type="match status" value="1"/>
</dbReference>